<evidence type="ECO:0000313" key="3">
    <source>
        <dbReference type="EMBL" id="HIS32564.1"/>
    </source>
</evidence>
<proteinExistence type="predicted"/>
<dbReference type="EMBL" id="DVIQ01000089">
    <property type="protein sequence ID" value="HIS32564.1"/>
    <property type="molecule type" value="Genomic_DNA"/>
</dbReference>
<dbReference type="Proteomes" id="UP000823935">
    <property type="component" value="Unassembled WGS sequence"/>
</dbReference>
<dbReference type="PROSITE" id="PS51257">
    <property type="entry name" value="PROKAR_LIPOPROTEIN"/>
    <property type="match status" value="1"/>
</dbReference>
<dbReference type="Pfam" id="PF10646">
    <property type="entry name" value="Germane"/>
    <property type="match status" value="2"/>
</dbReference>
<organism evidence="3 4">
    <name type="scientific">Candidatus Limivivens intestinipullorum</name>
    <dbReference type="NCBI Taxonomy" id="2840858"/>
    <lineage>
        <taxon>Bacteria</taxon>
        <taxon>Bacillati</taxon>
        <taxon>Bacillota</taxon>
        <taxon>Clostridia</taxon>
        <taxon>Lachnospirales</taxon>
        <taxon>Lachnospiraceae</taxon>
        <taxon>Lachnospiraceae incertae sedis</taxon>
        <taxon>Candidatus Limivivens</taxon>
    </lineage>
</organism>
<feature type="domain" description="GerMN" evidence="2">
    <location>
        <begin position="199"/>
        <end position="286"/>
    </location>
</feature>
<protein>
    <submittedName>
        <fullName evidence="3">GerMN domain-containing protein</fullName>
    </submittedName>
</protein>
<dbReference type="SMART" id="SM00909">
    <property type="entry name" value="Germane"/>
    <property type="match status" value="2"/>
</dbReference>
<feature type="domain" description="GerMN" evidence="2">
    <location>
        <begin position="58"/>
        <end position="143"/>
    </location>
</feature>
<dbReference type="AlphaFoldDB" id="A0A9D1EVE7"/>
<feature type="chain" id="PRO_5038439175" evidence="1">
    <location>
        <begin position="24"/>
        <end position="325"/>
    </location>
</feature>
<reference evidence="3" key="2">
    <citation type="journal article" date="2021" name="PeerJ">
        <title>Extensive microbial diversity within the chicken gut microbiome revealed by metagenomics and culture.</title>
        <authorList>
            <person name="Gilroy R."/>
            <person name="Ravi A."/>
            <person name="Getino M."/>
            <person name="Pursley I."/>
            <person name="Horton D.L."/>
            <person name="Alikhan N.F."/>
            <person name="Baker D."/>
            <person name="Gharbi K."/>
            <person name="Hall N."/>
            <person name="Watson M."/>
            <person name="Adriaenssens E.M."/>
            <person name="Foster-Nyarko E."/>
            <person name="Jarju S."/>
            <person name="Secka A."/>
            <person name="Antonio M."/>
            <person name="Oren A."/>
            <person name="Chaudhuri R.R."/>
            <person name="La Ragione R."/>
            <person name="Hildebrand F."/>
            <person name="Pallen M.J."/>
        </authorList>
    </citation>
    <scope>NUCLEOTIDE SEQUENCE</scope>
    <source>
        <strain evidence="3">CHK190-19873</strain>
    </source>
</reference>
<evidence type="ECO:0000259" key="2">
    <source>
        <dbReference type="SMART" id="SM00909"/>
    </source>
</evidence>
<comment type="caution">
    <text evidence="3">The sequence shown here is derived from an EMBL/GenBank/DDBJ whole genome shotgun (WGS) entry which is preliminary data.</text>
</comment>
<evidence type="ECO:0000313" key="4">
    <source>
        <dbReference type="Proteomes" id="UP000823935"/>
    </source>
</evidence>
<reference evidence="3" key="1">
    <citation type="submission" date="2020-10" db="EMBL/GenBank/DDBJ databases">
        <authorList>
            <person name="Gilroy R."/>
        </authorList>
    </citation>
    <scope>NUCLEOTIDE SEQUENCE</scope>
    <source>
        <strain evidence="3">CHK190-19873</strain>
    </source>
</reference>
<feature type="signal peptide" evidence="1">
    <location>
        <begin position="1"/>
        <end position="23"/>
    </location>
</feature>
<gene>
    <name evidence="3" type="ORF">IAB44_13635</name>
</gene>
<sequence>MKRYIGWILACLASLLLSGCASGQRDAGGYQINYVNTSGTRLVEESYTASETEGEPLARELLDRMRVPQYSGDYHSAIPDTVEVLSLSLAEENLTLDFGEAYYEMDNITEILMRTAVVETLTQVAGVSTITFTVEGNPLTDSMGAEVGRMTSDMFIDTRGEGINSYQYASLTLYFASGDGTKLQREMRNIYYSTNTSMERVVVEELLEGPANPRLGSIAASSTKILGTTVKDGVCTINFDNTFNQNPGSGVSPETAIYAIVNALSDNCGVTSVVFQINGSSDVLFRDSVSLAEPFTRNDAIVETVESQAETVQDTVLEPAVGVLN</sequence>
<keyword evidence="1" id="KW-0732">Signal</keyword>
<name>A0A9D1EVE7_9FIRM</name>
<accession>A0A9D1EVE7</accession>
<dbReference type="InterPro" id="IPR019606">
    <property type="entry name" value="GerMN"/>
</dbReference>
<evidence type="ECO:0000256" key="1">
    <source>
        <dbReference type="SAM" id="SignalP"/>
    </source>
</evidence>